<evidence type="ECO:0000313" key="1">
    <source>
        <dbReference type="EnsemblMetazoa" id="AARA009913-PA"/>
    </source>
</evidence>
<proteinExistence type="predicted"/>
<keyword evidence="2" id="KW-1185">Reference proteome</keyword>
<reference evidence="1" key="1">
    <citation type="submission" date="2022-08" db="UniProtKB">
        <authorList>
            <consortium name="EnsemblMetazoa"/>
        </authorList>
    </citation>
    <scope>IDENTIFICATION</scope>
    <source>
        <strain evidence="1">Dongola</strain>
    </source>
</reference>
<dbReference type="AlphaFoldDB" id="A0A182I8K3"/>
<name>A0A182I8K3_ANOAR</name>
<dbReference type="EMBL" id="APCN01003046">
    <property type="status" value="NOT_ANNOTATED_CDS"/>
    <property type="molecule type" value="Genomic_DNA"/>
</dbReference>
<protein>
    <submittedName>
        <fullName evidence="1">Uncharacterized protein</fullName>
    </submittedName>
</protein>
<dbReference type="VEuPathDB" id="VectorBase:AARA009913"/>
<dbReference type="EnsemblMetazoa" id="AARA009913-RA">
    <property type="protein sequence ID" value="AARA009913-PA"/>
    <property type="gene ID" value="AARA009913"/>
</dbReference>
<accession>A0A182I8K3</accession>
<evidence type="ECO:0000313" key="2">
    <source>
        <dbReference type="Proteomes" id="UP000075840"/>
    </source>
</evidence>
<dbReference type="Proteomes" id="UP000075840">
    <property type="component" value="Unassembled WGS sequence"/>
</dbReference>
<dbReference type="PANTHER" id="PTHR39948:SF1">
    <property type="entry name" value="GEO11419P1"/>
    <property type="match status" value="1"/>
</dbReference>
<dbReference type="PANTHER" id="PTHR39948">
    <property type="entry name" value="GEO11419P1"/>
    <property type="match status" value="1"/>
</dbReference>
<organism evidence="1 2">
    <name type="scientific">Anopheles arabiensis</name>
    <name type="common">Mosquito</name>
    <dbReference type="NCBI Taxonomy" id="7173"/>
    <lineage>
        <taxon>Eukaryota</taxon>
        <taxon>Metazoa</taxon>
        <taxon>Ecdysozoa</taxon>
        <taxon>Arthropoda</taxon>
        <taxon>Hexapoda</taxon>
        <taxon>Insecta</taxon>
        <taxon>Pterygota</taxon>
        <taxon>Neoptera</taxon>
        <taxon>Endopterygota</taxon>
        <taxon>Diptera</taxon>
        <taxon>Nematocera</taxon>
        <taxon>Culicoidea</taxon>
        <taxon>Culicidae</taxon>
        <taxon>Anophelinae</taxon>
        <taxon>Anopheles</taxon>
    </lineage>
</organism>
<sequence>MFAVDWRHSDYGGAKTRMGNPIWCIFWLIVLCLFGFEVSCVCAFFYAVIYPITVCIPKLSGVSDILLKGAQFAHYCAQCMINGRAPF</sequence>